<organism evidence="3 4">
    <name type="scientific">Onychostoma macrolepis</name>
    <dbReference type="NCBI Taxonomy" id="369639"/>
    <lineage>
        <taxon>Eukaryota</taxon>
        <taxon>Metazoa</taxon>
        <taxon>Chordata</taxon>
        <taxon>Craniata</taxon>
        <taxon>Vertebrata</taxon>
        <taxon>Euteleostomi</taxon>
        <taxon>Actinopterygii</taxon>
        <taxon>Neopterygii</taxon>
        <taxon>Teleostei</taxon>
        <taxon>Ostariophysi</taxon>
        <taxon>Cypriniformes</taxon>
        <taxon>Cyprinidae</taxon>
        <taxon>Acrossocheilinae</taxon>
        <taxon>Onychostoma</taxon>
    </lineage>
</organism>
<evidence type="ECO:0000313" key="4">
    <source>
        <dbReference type="Proteomes" id="UP000579812"/>
    </source>
</evidence>
<evidence type="ECO:0000259" key="2">
    <source>
        <dbReference type="Pfam" id="PF24764"/>
    </source>
</evidence>
<protein>
    <recommendedName>
        <fullName evidence="2">Integrase core domain-containing protein</fullName>
    </recommendedName>
</protein>
<feature type="compositionally biased region" description="Basic and acidic residues" evidence="1">
    <location>
        <begin position="310"/>
        <end position="319"/>
    </location>
</feature>
<keyword evidence="4" id="KW-1185">Reference proteome</keyword>
<sequence>MDDRIRFYFDQGLTQTEIALCLSVIDNLHISVRHLRRRLSGLQLYRRRQYSDPERVVNFIASQLEGQGRLHGYRMMHERCCLNDLRLTRAMVREIQIQIRLQEFLREDSTGTVHGPCVFQGTSQANQRLESWWGIYRRQNTDYWMDMFKELQSTGDFTGDATDKGLIQFCFLSIIQEELDTVVNMWNNHRIRRSNGCDLQHGKPFLMYNLPELYQTKDFLNPVDAERLDVIVHENVCLWKSEIPCDHDLYDLCVLVMEENNLQPSAAATEALRLYKNIRPLVRELVGSLCHQSPALDSMSQNPPRLTPDLSHDHHHLEF</sequence>
<dbReference type="AlphaFoldDB" id="A0A7J6C375"/>
<dbReference type="PANTHER" id="PTHR46791">
    <property type="entry name" value="EXPRESSED PROTEIN"/>
    <property type="match status" value="1"/>
</dbReference>
<evidence type="ECO:0000256" key="1">
    <source>
        <dbReference type="SAM" id="MobiDB-lite"/>
    </source>
</evidence>
<gene>
    <name evidence="3" type="ORF">G5714_018448</name>
</gene>
<feature type="region of interest" description="Disordered" evidence="1">
    <location>
        <begin position="296"/>
        <end position="319"/>
    </location>
</feature>
<proteinExistence type="predicted"/>
<dbReference type="Proteomes" id="UP000579812">
    <property type="component" value="Unassembled WGS sequence"/>
</dbReference>
<evidence type="ECO:0000313" key="3">
    <source>
        <dbReference type="EMBL" id="KAF4100252.1"/>
    </source>
</evidence>
<dbReference type="PANTHER" id="PTHR46791:SF13">
    <property type="entry name" value="CLR5 DOMAIN-CONTAINING PROTEIN"/>
    <property type="match status" value="1"/>
</dbReference>
<feature type="domain" description="Integrase core" evidence="2">
    <location>
        <begin position="117"/>
        <end position="194"/>
    </location>
</feature>
<dbReference type="EMBL" id="JAAMOB010000019">
    <property type="protein sequence ID" value="KAF4100252.1"/>
    <property type="molecule type" value="Genomic_DNA"/>
</dbReference>
<name>A0A7J6C375_9TELE</name>
<dbReference type="Pfam" id="PF24764">
    <property type="entry name" value="rva_4"/>
    <property type="match status" value="1"/>
</dbReference>
<reference evidence="3 4" key="1">
    <citation type="submission" date="2020-04" db="EMBL/GenBank/DDBJ databases">
        <title>Chromosome-level genome assembly of a cyprinid fish Onychostoma macrolepis by integration of Nanopore Sequencing, Bionano and Hi-C technology.</title>
        <authorList>
            <person name="Wang D."/>
        </authorList>
    </citation>
    <scope>NUCLEOTIDE SEQUENCE [LARGE SCALE GENOMIC DNA]</scope>
    <source>
        <strain evidence="3">SWU-2019</strain>
        <tissue evidence="3">Muscle</tissue>
    </source>
</reference>
<dbReference type="InterPro" id="IPR058913">
    <property type="entry name" value="Integrase_dom_put"/>
</dbReference>
<comment type="caution">
    <text evidence="3">The sequence shown here is derived from an EMBL/GenBank/DDBJ whole genome shotgun (WGS) entry which is preliminary data.</text>
</comment>
<accession>A0A7J6C375</accession>